<organism evidence="1">
    <name type="scientific">Cucumis melo</name>
    <name type="common">Muskmelon</name>
    <dbReference type="NCBI Taxonomy" id="3656"/>
    <lineage>
        <taxon>Eukaryota</taxon>
        <taxon>Viridiplantae</taxon>
        <taxon>Streptophyta</taxon>
        <taxon>Embryophyta</taxon>
        <taxon>Tracheophyta</taxon>
        <taxon>Spermatophyta</taxon>
        <taxon>Magnoliopsida</taxon>
        <taxon>eudicotyledons</taxon>
        <taxon>Gunneridae</taxon>
        <taxon>Pentapetalae</taxon>
        <taxon>rosids</taxon>
        <taxon>fabids</taxon>
        <taxon>Cucurbitales</taxon>
        <taxon>Cucurbitaceae</taxon>
        <taxon>Benincaseae</taxon>
        <taxon>Cucumis</taxon>
    </lineage>
</organism>
<dbReference type="EnsemblPlants" id="MELO3C031462.2.1">
    <property type="protein sequence ID" value="MELO3C031462.2.1"/>
    <property type="gene ID" value="MELO3C031462.2"/>
</dbReference>
<reference evidence="1" key="1">
    <citation type="submission" date="2023-03" db="UniProtKB">
        <authorList>
            <consortium name="EnsemblPlants"/>
        </authorList>
    </citation>
    <scope>IDENTIFICATION</scope>
</reference>
<sequence length="84" mass="10240">MWKEDEFWYDNRPIQSRDENRIKGTRGTRRNTLTRLEKMFMRNRKLKCTKFTVFMTYGFEKATWVLMGDRVPVPIYLAIAICRI</sequence>
<accession>A0A9I9EBG8</accession>
<evidence type="ECO:0000313" key="1">
    <source>
        <dbReference type="EnsemblPlants" id="MELO3C031462.2.1"/>
    </source>
</evidence>
<dbReference type="Gramene" id="MELO3C031462.2.1">
    <property type="protein sequence ID" value="MELO3C031462.2.1"/>
    <property type="gene ID" value="MELO3C031462.2"/>
</dbReference>
<dbReference type="AlphaFoldDB" id="A0A9I9EBG8"/>
<name>A0A9I9EBG8_CUCME</name>
<protein>
    <submittedName>
        <fullName evidence="1">Uncharacterized protein</fullName>
    </submittedName>
</protein>
<proteinExistence type="predicted"/>